<comment type="caution">
    <text evidence="2">The sequence shown here is derived from an EMBL/GenBank/DDBJ whole genome shotgun (WGS) entry which is preliminary data.</text>
</comment>
<name>A0A820C5K5_9BILA</name>
<sequence length="247" mass="28242">MFFYEDSSYTNYSTSLSPSSIKSSSFSDDINLFIPYKKRLNINILDDSLPIQTRPISSSSITTTTTRNSSSLDNDIIRETILELDRIVEKDIKDLESECHRHVGHQTQSINSGHIQQQRSRSVDSRRHLRPPLPSRLSTSRTAEERRLSEHRMQMEKTITTRTHSAPRLNIIKDNTMNLLRKIDMTSSGPITMLYKIPPPPFSRSSSSSSLSTETTLRVSSPEPDDRPKESLKPFAYDVQKDDVLRL</sequence>
<feature type="compositionally biased region" description="Basic and acidic residues" evidence="1">
    <location>
        <begin position="142"/>
        <end position="152"/>
    </location>
</feature>
<accession>A0A820C5K5</accession>
<dbReference type="Proteomes" id="UP000663874">
    <property type="component" value="Unassembled WGS sequence"/>
</dbReference>
<dbReference type="AlphaFoldDB" id="A0A820C5K5"/>
<feature type="compositionally biased region" description="Polar residues" evidence="1">
    <location>
        <begin position="105"/>
        <end position="115"/>
    </location>
</feature>
<gene>
    <name evidence="2" type="ORF">FNK824_LOCUS37058</name>
</gene>
<proteinExistence type="predicted"/>
<evidence type="ECO:0000313" key="3">
    <source>
        <dbReference type="Proteomes" id="UP000663874"/>
    </source>
</evidence>
<feature type="compositionally biased region" description="Low complexity" evidence="1">
    <location>
        <begin position="203"/>
        <end position="221"/>
    </location>
</feature>
<evidence type="ECO:0000256" key="1">
    <source>
        <dbReference type="SAM" id="MobiDB-lite"/>
    </source>
</evidence>
<evidence type="ECO:0000313" key="2">
    <source>
        <dbReference type="EMBL" id="CAF4217025.1"/>
    </source>
</evidence>
<feature type="region of interest" description="Disordered" evidence="1">
    <location>
        <begin position="201"/>
        <end position="236"/>
    </location>
</feature>
<protein>
    <submittedName>
        <fullName evidence="2">Uncharacterized protein</fullName>
    </submittedName>
</protein>
<organism evidence="2 3">
    <name type="scientific">Rotaria sordida</name>
    <dbReference type="NCBI Taxonomy" id="392033"/>
    <lineage>
        <taxon>Eukaryota</taxon>
        <taxon>Metazoa</taxon>
        <taxon>Spiralia</taxon>
        <taxon>Gnathifera</taxon>
        <taxon>Rotifera</taxon>
        <taxon>Eurotatoria</taxon>
        <taxon>Bdelloidea</taxon>
        <taxon>Philodinida</taxon>
        <taxon>Philodinidae</taxon>
        <taxon>Rotaria</taxon>
    </lineage>
</organism>
<feature type="non-terminal residue" evidence="2">
    <location>
        <position position="1"/>
    </location>
</feature>
<reference evidence="2" key="1">
    <citation type="submission" date="2021-02" db="EMBL/GenBank/DDBJ databases">
        <authorList>
            <person name="Nowell W R."/>
        </authorList>
    </citation>
    <scope>NUCLEOTIDE SEQUENCE</scope>
</reference>
<feature type="region of interest" description="Disordered" evidence="1">
    <location>
        <begin position="102"/>
        <end position="152"/>
    </location>
</feature>
<dbReference type="EMBL" id="CAJOBE010018089">
    <property type="protein sequence ID" value="CAF4217025.1"/>
    <property type="molecule type" value="Genomic_DNA"/>
</dbReference>